<feature type="chain" id="PRO_5004191329" description="Thioredoxin domain-containing protein" evidence="1">
    <location>
        <begin position="27"/>
        <end position="186"/>
    </location>
</feature>
<accession>Q1IVA2</accession>
<dbReference type="Gene3D" id="3.40.30.10">
    <property type="entry name" value="Glutaredoxin"/>
    <property type="match status" value="1"/>
</dbReference>
<evidence type="ECO:0000313" key="3">
    <source>
        <dbReference type="Proteomes" id="UP000002432"/>
    </source>
</evidence>
<dbReference type="AlphaFoldDB" id="Q1IVA2"/>
<dbReference type="Proteomes" id="UP000002432">
    <property type="component" value="Chromosome"/>
</dbReference>
<dbReference type="EMBL" id="CP000360">
    <property type="protein sequence ID" value="ABF39198.1"/>
    <property type="molecule type" value="Genomic_DNA"/>
</dbReference>
<gene>
    <name evidence="2" type="ordered locus">Acid345_0193</name>
</gene>
<protein>
    <recommendedName>
        <fullName evidence="4">Thioredoxin domain-containing protein</fullName>
    </recommendedName>
</protein>
<dbReference type="SUPFAM" id="SSF52833">
    <property type="entry name" value="Thioredoxin-like"/>
    <property type="match status" value="1"/>
</dbReference>
<keyword evidence="3" id="KW-1185">Reference proteome</keyword>
<evidence type="ECO:0008006" key="4">
    <source>
        <dbReference type="Google" id="ProtNLM"/>
    </source>
</evidence>
<name>Q1IVA2_KORVE</name>
<keyword evidence="1" id="KW-0732">Signal</keyword>
<feature type="signal peptide" evidence="1">
    <location>
        <begin position="1"/>
        <end position="26"/>
    </location>
</feature>
<reference evidence="2 3" key="1">
    <citation type="journal article" date="2009" name="Appl. Environ. Microbiol.">
        <title>Three genomes from the phylum Acidobacteria provide insight into the lifestyles of these microorganisms in soils.</title>
        <authorList>
            <person name="Ward N.L."/>
            <person name="Challacombe J.F."/>
            <person name="Janssen P.H."/>
            <person name="Henrissat B."/>
            <person name="Coutinho P.M."/>
            <person name="Wu M."/>
            <person name="Xie G."/>
            <person name="Haft D.H."/>
            <person name="Sait M."/>
            <person name="Badger J."/>
            <person name="Barabote R.D."/>
            <person name="Bradley B."/>
            <person name="Brettin T.S."/>
            <person name="Brinkac L.M."/>
            <person name="Bruce D."/>
            <person name="Creasy T."/>
            <person name="Daugherty S.C."/>
            <person name="Davidsen T.M."/>
            <person name="DeBoy R.T."/>
            <person name="Detter J.C."/>
            <person name="Dodson R.J."/>
            <person name="Durkin A.S."/>
            <person name="Ganapathy A."/>
            <person name="Gwinn-Giglio M."/>
            <person name="Han C.S."/>
            <person name="Khouri H."/>
            <person name="Kiss H."/>
            <person name="Kothari S.P."/>
            <person name="Madupu R."/>
            <person name="Nelson K.E."/>
            <person name="Nelson W.C."/>
            <person name="Paulsen I."/>
            <person name="Penn K."/>
            <person name="Ren Q."/>
            <person name="Rosovitz M.J."/>
            <person name="Selengut J.D."/>
            <person name="Shrivastava S."/>
            <person name="Sullivan S.A."/>
            <person name="Tapia R."/>
            <person name="Thompson L.S."/>
            <person name="Watkins K.L."/>
            <person name="Yang Q."/>
            <person name="Yu C."/>
            <person name="Zafar N."/>
            <person name="Zhou L."/>
            <person name="Kuske C.R."/>
        </authorList>
    </citation>
    <scope>NUCLEOTIDE SEQUENCE [LARGE SCALE GENOMIC DNA]</scope>
    <source>
        <strain evidence="2 3">Ellin345</strain>
    </source>
</reference>
<dbReference type="KEGG" id="aba:Acid345_0193"/>
<dbReference type="eggNOG" id="COG1331">
    <property type="taxonomic scope" value="Bacteria"/>
</dbReference>
<dbReference type="HOGENOM" id="CLU_120327_0_0_0"/>
<proteinExistence type="predicted"/>
<dbReference type="EnsemblBacteria" id="ABF39198">
    <property type="protein sequence ID" value="ABF39198"/>
    <property type="gene ID" value="Acid345_0193"/>
</dbReference>
<dbReference type="InterPro" id="IPR036249">
    <property type="entry name" value="Thioredoxin-like_sf"/>
</dbReference>
<dbReference type="STRING" id="204669.Acid345_0193"/>
<evidence type="ECO:0000256" key="1">
    <source>
        <dbReference type="SAM" id="SignalP"/>
    </source>
</evidence>
<evidence type="ECO:0000313" key="2">
    <source>
        <dbReference type="EMBL" id="ABF39198.1"/>
    </source>
</evidence>
<sequence>MNRSDRMRKSLFVAAIFCLFACVALGEKPPSADKMMSEAKARAKAENKSIFLVFGASWCPDCDVLETFLKTPDAKALFDRYFVVVHFDVFEEAGEKPGVNTPGGENWILKFGGVSAAGEVGLPFEVVLNADGKPIVDSHLRTKGKTVGFPETPEEIAWFIKMLRSGAPAMTSDESSQIEDLLKRQS</sequence>
<dbReference type="Pfam" id="PF13899">
    <property type="entry name" value="Thioredoxin_7"/>
    <property type="match status" value="1"/>
</dbReference>
<organism evidence="2 3">
    <name type="scientific">Koribacter versatilis (strain Ellin345)</name>
    <dbReference type="NCBI Taxonomy" id="204669"/>
    <lineage>
        <taxon>Bacteria</taxon>
        <taxon>Pseudomonadati</taxon>
        <taxon>Acidobacteriota</taxon>
        <taxon>Terriglobia</taxon>
        <taxon>Terriglobales</taxon>
        <taxon>Candidatus Korobacteraceae</taxon>
        <taxon>Candidatus Korobacter</taxon>
    </lineage>
</organism>